<dbReference type="GO" id="GO:0005634">
    <property type="term" value="C:nucleus"/>
    <property type="evidence" value="ECO:0007669"/>
    <property type="project" value="InterPro"/>
</dbReference>
<dbReference type="Pfam" id="PF00168">
    <property type="entry name" value="C2"/>
    <property type="match status" value="2"/>
</dbReference>
<dbReference type="Proteomes" id="UP000694388">
    <property type="component" value="Unplaced"/>
</dbReference>
<dbReference type="Ensembl" id="ENSEBUT00000020775.1">
    <property type="protein sequence ID" value="ENSEBUP00000020199.1"/>
    <property type="gene ID" value="ENSEBUG00000012535.1"/>
</dbReference>
<dbReference type="SMART" id="SM00239">
    <property type="entry name" value="C2"/>
    <property type="match status" value="2"/>
</dbReference>
<feature type="region of interest" description="Disordered" evidence="1">
    <location>
        <begin position="152"/>
        <end position="231"/>
    </location>
</feature>
<protein>
    <recommendedName>
        <fullName evidence="2">C2 domain-containing protein</fullName>
    </recommendedName>
</protein>
<feature type="domain" description="C2" evidence="2">
    <location>
        <begin position="273"/>
        <end position="392"/>
    </location>
</feature>
<dbReference type="Ensembl" id="ENSEBUT00000020793.1">
    <property type="protein sequence ID" value="ENSEBUP00000020217.1"/>
    <property type="gene ID" value="ENSEBUG00000012535.1"/>
</dbReference>
<dbReference type="PANTHER" id="PTHR46887">
    <property type="entry name" value="TANDEM C2 DOMAINS NUCLEAR PROTEIN"/>
    <property type="match status" value="1"/>
</dbReference>
<dbReference type="GeneTree" id="ENSGT00390000009196"/>
<dbReference type="PANTHER" id="PTHR46887:SF1">
    <property type="entry name" value="TANDEM C2 DOMAINS NUCLEAR PROTEIN"/>
    <property type="match status" value="1"/>
</dbReference>
<feature type="domain" description="C2" evidence="2">
    <location>
        <begin position="402"/>
        <end position="538"/>
    </location>
</feature>
<evidence type="ECO:0000313" key="4">
    <source>
        <dbReference type="Proteomes" id="UP000694388"/>
    </source>
</evidence>
<dbReference type="PROSITE" id="PS50004">
    <property type="entry name" value="C2"/>
    <property type="match status" value="2"/>
</dbReference>
<reference evidence="3" key="1">
    <citation type="submission" date="2025-05" db="UniProtKB">
        <authorList>
            <consortium name="Ensembl"/>
        </authorList>
    </citation>
    <scope>IDENTIFICATION</scope>
</reference>
<evidence type="ECO:0000256" key="1">
    <source>
        <dbReference type="SAM" id="MobiDB-lite"/>
    </source>
</evidence>
<keyword evidence="4" id="KW-1185">Reference proteome</keyword>
<evidence type="ECO:0000313" key="3">
    <source>
        <dbReference type="Ensembl" id="ENSEBUP00000020217.1"/>
    </source>
</evidence>
<proteinExistence type="predicted"/>
<dbReference type="Gene3D" id="2.60.40.150">
    <property type="entry name" value="C2 domain"/>
    <property type="match status" value="2"/>
</dbReference>
<dbReference type="InterPro" id="IPR030542">
    <property type="entry name" value="Tac2-N"/>
</dbReference>
<accession>A0A8C4QW60</accession>
<feature type="compositionally biased region" description="Polar residues" evidence="1">
    <location>
        <begin position="152"/>
        <end position="168"/>
    </location>
</feature>
<evidence type="ECO:0000259" key="2">
    <source>
        <dbReference type="PROSITE" id="PS50004"/>
    </source>
</evidence>
<sequence length="541" mass="59747">MGAVGTGIFELVNKFCRKCMELCGQQSHSIAIEEGSVESGGDYLERKLPSGQSEITFVLPRLQVSSVQPERGAPSTEVQPGMAALERGACQAVYAQRKKELLWKNSAEGLQPVSTLPSRLEIDRNTKSLKLSPSELRPATWIGRAKSLTSFDPESETAQKYKAQNGSAGHNDVPPCSSDRSSVSSKRISSSPTRRTSPIPTRRTSPSPSRRTSPIPTRRISPIYNRPSSVHSECSLSKSELYSSMSSLNSSMSTSSDQYGSTLYLDAEDENAKPATLTVRLRFEESMQQLWITVVQADVQESRLKPTAKPSFYVKGMVKTDKPWNFKTTTKTKTTCPEFNEVFVYSVEPAAMTSARLHMHLLARTPRKYMLGEVVLPLQDIGPEDTTYTMPLREIAVSQVIAGGELQLGTCLNLSDGTIAVQVLEAKNLRKASGVMNGKTFVKVELHVASECVEKCQTHSCRTNSGSVSWDETFTLPAANKEQKFLGVSVIVRVGYRDAFRRSHHLGKVTLGFDSQGSPLQQWEETVINPDKTITMWHQLQ</sequence>
<organism evidence="3 4">
    <name type="scientific">Eptatretus burgeri</name>
    <name type="common">Inshore hagfish</name>
    <dbReference type="NCBI Taxonomy" id="7764"/>
    <lineage>
        <taxon>Eukaryota</taxon>
        <taxon>Metazoa</taxon>
        <taxon>Chordata</taxon>
        <taxon>Craniata</taxon>
        <taxon>Vertebrata</taxon>
        <taxon>Cyclostomata</taxon>
        <taxon>Myxini</taxon>
        <taxon>Myxiniformes</taxon>
        <taxon>Myxinidae</taxon>
        <taxon>Eptatretinae</taxon>
        <taxon>Eptatretus</taxon>
    </lineage>
</organism>
<dbReference type="SUPFAM" id="SSF49562">
    <property type="entry name" value="C2 domain (Calcium/lipid-binding domain, CaLB)"/>
    <property type="match status" value="2"/>
</dbReference>
<dbReference type="AlphaFoldDB" id="A0A8C4QW60"/>
<name>A0A8C4QW60_EPTBU</name>
<dbReference type="InterPro" id="IPR035892">
    <property type="entry name" value="C2_domain_sf"/>
</dbReference>
<dbReference type="InterPro" id="IPR000008">
    <property type="entry name" value="C2_dom"/>
</dbReference>
<feature type="compositionally biased region" description="Low complexity" evidence="1">
    <location>
        <begin position="174"/>
        <end position="223"/>
    </location>
</feature>